<dbReference type="InterPro" id="IPR006016">
    <property type="entry name" value="UspA"/>
</dbReference>
<dbReference type="EMBL" id="BALG01000343">
    <property type="protein sequence ID" value="GAC44079.1"/>
    <property type="molecule type" value="Genomic_DNA"/>
</dbReference>
<evidence type="ECO:0000256" key="1">
    <source>
        <dbReference type="ARBA" id="ARBA00008791"/>
    </source>
</evidence>
<evidence type="ECO:0000259" key="2">
    <source>
        <dbReference type="Pfam" id="PF00582"/>
    </source>
</evidence>
<dbReference type="Gene3D" id="3.40.50.620">
    <property type="entry name" value="HUPs"/>
    <property type="match status" value="1"/>
</dbReference>
<dbReference type="InterPro" id="IPR014729">
    <property type="entry name" value="Rossmann-like_a/b/a_fold"/>
</dbReference>
<evidence type="ECO:0000313" key="3">
    <source>
        <dbReference type="EMBL" id="GAC44079.1"/>
    </source>
</evidence>
<protein>
    <submittedName>
        <fullName evidence="3">Universal stress protein</fullName>
    </submittedName>
</protein>
<dbReference type="AlphaFoldDB" id="M9M4Q5"/>
<dbReference type="PANTHER" id="PTHR46268">
    <property type="entry name" value="STRESS RESPONSE PROTEIN NHAX"/>
    <property type="match status" value="1"/>
</dbReference>
<dbReference type="SUPFAM" id="SSF52402">
    <property type="entry name" value="Adenine nucleotide alpha hydrolases-like"/>
    <property type="match status" value="1"/>
</dbReference>
<evidence type="ECO:0000313" key="4">
    <source>
        <dbReference type="Proteomes" id="UP000029453"/>
    </source>
</evidence>
<name>M9M4Q5_PAEPP</name>
<dbReference type="PANTHER" id="PTHR46268:SF6">
    <property type="entry name" value="UNIVERSAL STRESS PROTEIN UP12"/>
    <property type="match status" value="1"/>
</dbReference>
<sequence length="167" mass="18282">MDPLGNAILLLHSVDYKESVVECMVFNRILVAYDGSEPSKKALRHAISLAENNAEAKLRVVHVLQFPQYFIGTVYATATAETNEELYQYAEQTQNDAEQQVALLGDRAKVKLLQGPPGQSIVTEAEEFGCDLVVIGSRGLSGFKEFVLGSVSHHVVQHAKGPVLVMK</sequence>
<feature type="domain" description="UspA" evidence="2">
    <location>
        <begin position="26"/>
        <end position="167"/>
    </location>
</feature>
<keyword evidence="4" id="KW-1185">Reference proteome</keyword>
<dbReference type="InterPro" id="IPR006015">
    <property type="entry name" value="Universal_stress_UspA"/>
</dbReference>
<organism evidence="3 4">
    <name type="scientific">Paenibacillus popilliae ATCC 14706</name>
    <dbReference type="NCBI Taxonomy" id="1212764"/>
    <lineage>
        <taxon>Bacteria</taxon>
        <taxon>Bacillati</taxon>
        <taxon>Bacillota</taxon>
        <taxon>Bacilli</taxon>
        <taxon>Bacillales</taxon>
        <taxon>Paenibacillaceae</taxon>
        <taxon>Paenibacillus</taxon>
    </lineage>
</organism>
<comment type="caution">
    <text evidence="3">The sequence shown here is derived from an EMBL/GenBank/DDBJ whole genome shotgun (WGS) entry which is preliminary data.</text>
</comment>
<dbReference type="Proteomes" id="UP000029453">
    <property type="component" value="Unassembled WGS sequence"/>
</dbReference>
<dbReference type="CDD" id="cd00293">
    <property type="entry name" value="USP-like"/>
    <property type="match status" value="1"/>
</dbReference>
<dbReference type="Pfam" id="PF00582">
    <property type="entry name" value="Usp"/>
    <property type="match status" value="1"/>
</dbReference>
<comment type="similarity">
    <text evidence="1">Belongs to the universal stress protein A family.</text>
</comment>
<gene>
    <name evidence="3" type="ORF">PPOP_3482</name>
</gene>
<reference evidence="3 4" key="1">
    <citation type="submission" date="2012-10" db="EMBL/GenBank/DDBJ databases">
        <title>Draft Genome Sequence of Paenibacillus popilliae ATCC 14706T.</title>
        <authorList>
            <person name="Iiyama K."/>
            <person name="Mori K."/>
            <person name="Mon H."/>
            <person name="Chieda Y."/>
            <person name="Lee J.M."/>
            <person name="Kusakabe T."/>
            <person name="Tashiro K."/>
            <person name="Asano S."/>
            <person name="Yasunaga-Aoki C."/>
            <person name="Shimizu S."/>
        </authorList>
    </citation>
    <scope>NUCLEOTIDE SEQUENCE [LARGE SCALE GENOMIC DNA]</scope>
    <source>
        <strain evidence="3 4">ATCC 14706</strain>
    </source>
</reference>
<accession>M9M4Q5</accession>
<dbReference type="PRINTS" id="PR01438">
    <property type="entry name" value="UNVRSLSTRESS"/>
</dbReference>
<proteinExistence type="inferred from homology"/>